<keyword evidence="4" id="KW-1185">Reference proteome</keyword>
<gene>
    <name evidence="3" type="ORF">VSH64_45385</name>
</gene>
<dbReference type="CDD" id="cd00090">
    <property type="entry name" value="HTH_ARSR"/>
    <property type="match status" value="1"/>
</dbReference>
<dbReference type="PANTHER" id="PTHR30154:SF34">
    <property type="entry name" value="TRANSCRIPTIONAL REGULATOR AZLB"/>
    <property type="match status" value="1"/>
</dbReference>
<protein>
    <submittedName>
        <fullName evidence="3">Lrp/AsnC family transcriptional regulator</fullName>
    </submittedName>
</protein>
<reference evidence="3 4" key="1">
    <citation type="journal article" date="2015" name="Int. J. Syst. Evol. Microbiol.">
        <title>Amycolatopsis rhabdoformis sp. nov., an actinomycete isolated from a tropical forest soil.</title>
        <authorList>
            <person name="Souza W.R."/>
            <person name="Silva R.E."/>
            <person name="Goodfellow M."/>
            <person name="Busarakam K."/>
            <person name="Figueiro F.S."/>
            <person name="Ferreira D."/>
            <person name="Rodrigues-Filho E."/>
            <person name="Moraes L.A.B."/>
            <person name="Zucchi T.D."/>
        </authorList>
    </citation>
    <scope>NUCLEOTIDE SEQUENCE [LARGE SCALE GENOMIC DNA]</scope>
    <source>
        <strain evidence="3 4">NCIMB 14900</strain>
    </source>
</reference>
<dbReference type="RefSeq" id="WP_326568908.1">
    <property type="nucleotide sequence ID" value="NZ_CP142149.1"/>
</dbReference>
<feature type="domain" description="Transcription regulator AsnC/Lrp ligand binding" evidence="1">
    <location>
        <begin position="71"/>
        <end position="138"/>
    </location>
</feature>
<dbReference type="Pfam" id="PF01037">
    <property type="entry name" value="AsnC_trans_reg"/>
    <property type="match status" value="1"/>
</dbReference>
<dbReference type="SUPFAM" id="SSF54909">
    <property type="entry name" value="Dimeric alpha+beta barrel"/>
    <property type="match status" value="1"/>
</dbReference>
<dbReference type="InterPro" id="IPR019887">
    <property type="entry name" value="Tscrpt_reg_AsnC/Lrp_C"/>
</dbReference>
<accession>A0ABZ1I8D4</accession>
<dbReference type="InterPro" id="IPR036388">
    <property type="entry name" value="WH-like_DNA-bd_sf"/>
</dbReference>
<dbReference type="EMBL" id="CP142149">
    <property type="protein sequence ID" value="WSE29951.1"/>
    <property type="molecule type" value="Genomic_DNA"/>
</dbReference>
<name>A0ABZ1I8D4_9PSEU</name>
<dbReference type="InterPro" id="IPR011008">
    <property type="entry name" value="Dimeric_a/b-barrel"/>
</dbReference>
<dbReference type="Pfam" id="PF13412">
    <property type="entry name" value="HTH_24"/>
    <property type="match status" value="1"/>
</dbReference>
<proteinExistence type="predicted"/>
<dbReference type="PANTHER" id="PTHR30154">
    <property type="entry name" value="LEUCINE-RESPONSIVE REGULATORY PROTEIN"/>
    <property type="match status" value="1"/>
</dbReference>
<evidence type="ECO:0000313" key="3">
    <source>
        <dbReference type="EMBL" id="WSE29951.1"/>
    </source>
</evidence>
<evidence type="ECO:0000259" key="1">
    <source>
        <dbReference type="Pfam" id="PF01037"/>
    </source>
</evidence>
<sequence>MHEPLSEDDLALIHALQIWPRASWSSLAPVLGASPPALASRWTRLRENQVAWVYAYPLGGVAPRHRQLAIVELDCAPGRLDDVVATLEGLVHVRAIEYAARGRDLMTIVAAPNFEKLSSLILDELSRTPGVVSTRTHLGTEMHIEGRQWRLDALDTGQLAAIEKAARAATPVQREMPLDITSPAYAPLVSQLTRDGRATAIDIAEQVGRPASTVRRQLGRLLKAGALAMRCELSQLHTRWPVSVTWWCRVPKPLLLSVVGRMRAEPRVRMCMSMTGPANFVVFAWTAGLTDLMQVQGVIEDLLPPGAIIDSSVTLRTRKRAGWLLRPDGRLDTDSPQPAQ</sequence>
<organism evidence="3 4">
    <name type="scientific">Amycolatopsis rhabdoformis</name>
    <dbReference type="NCBI Taxonomy" id="1448059"/>
    <lineage>
        <taxon>Bacteria</taxon>
        <taxon>Bacillati</taxon>
        <taxon>Actinomycetota</taxon>
        <taxon>Actinomycetes</taxon>
        <taxon>Pseudonocardiales</taxon>
        <taxon>Pseudonocardiaceae</taxon>
        <taxon>Amycolatopsis</taxon>
    </lineage>
</organism>
<evidence type="ECO:0000313" key="4">
    <source>
        <dbReference type="Proteomes" id="UP001330812"/>
    </source>
</evidence>
<dbReference type="SUPFAM" id="SSF46785">
    <property type="entry name" value="Winged helix' DNA-binding domain"/>
    <property type="match status" value="1"/>
</dbReference>
<dbReference type="Gene3D" id="3.30.70.920">
    <property type="match status" value="1"/>
</dbReference>
<dbReference type="InterPro" id="IPR011991">
    <property type="entry name" value="ArsR-like_HTH"/>
</dbReference>
<dbReference type="Gene3D" id="1.10.10.10">
    <property type="entry name" value="Winged helix-like DNA-binding domain superfamily/Winged helix DNA-binding domain"/>
    <property type="match status" value="2"/>
</dbReference>
<evidence type="ECO:0000259" key="2">
    <source>
        <dbReference type="Pfam" id="PF13404"/>
    </source>
</evidence>
<dbReference type="InterPro" id="IPR036390">
    <property type="entry name" value="WH_DNA-bd_sf"/>
</dbReference>
<dbReference type="Pfam" id="PF13404">
    <property type="entry name" value="HTH_AsnC-type"/>
    <property type="match status" value="1"/>
</dbReference>
<feature type="domain" description="HTH asnC-type" evidence="2">
    <location>
        <begin position="7"/>
        <end position="46"/>
    </location>
</feature>
<dbReference type="InterPro" id="IPR000485">
    <property type="entry name" value="AsnC-type_HTH_dom"/>
</dbReference>
<dbReference type="Proteomes" id="UP001330812">
    <property type="component" value="Chromosome"/>
</dbReference>